<dbReference type="EMBL" id="BTSX01000004">
    <property type="protein sequence ID" value="GMS97654.1"/>
    <property type="molecule type" value="Genomic_DNA"/>
</dbReference>
<keyword evidence="2" id="KW-1185">Reference proteome</keyword>
<proteinExistence type="predicted"/>
<comment type="caution">
    <text evidence="1">The sequence shown here is derived from an EMBL/GenBank/DDBJ whole genome shotgun (WGS) entry which is preliminary data.</text>
</comment>
<feature type="non-terminal residue" evidence="1">
    <location>
        <position position="1"/>
    </location>
</feature>
<name>A0AAV5TTU5_9BILA</name>
<accession>A0AAV5TTU5</accession>
<dbReference type="Proteomes" id="UP001432027">
    <property type="component" value="Unassembled WGS sequence"/>
</dbReference>
<gene>
    <name evidence="1" type="ORF">PENTCL1PPCAC_19829</name>
</gene>
<protein>
    <submittedName>
        <fullName evidence="1">Uncharacterized protein</fullName>
    </submittedName>
</protein>
<organism evidence="1 2">
    <name type="scientific">Pristionchus entomophagus</name>
    <dbReference type="NCBI Taxonomy" id="358040"/>
    <lineage>
        <taxon>Eukaryota</taxon>
        <taxon>Metazoa</taxon>
        <taxon>Ecdysozoa</taxon>
        <taxon>Nematoda</taxon>
        <taxon>Chromadorea</taxon>
        <taxon>Rhabditida</taxon>
        <taxon>Rhabditina</taxon>
        <taxon>Diplogasteromorpha</taxon>
        <taxon>Diplogasteroidea</taxon>
        <taxon>Neodiplogasteridae</taxon>
        <taxon>Pristionchus</taxon>
    </lineage>
</organism>
<evidence type="ECO:0000313" key="1">
    <source>
        <dbReference type="EMBL" id="GMS97654.1"/>
    </source>
</evidence>
<evidence type="ECO:0000313" key="2">
    <source>
        <dbReference type="Proteomes" id="UP001432027"/>
    </source>
</evidence>
<dbReference type="AlphaFoldDB" id="A0AAV5TTU5"/>
<sequence length="75" mass="8656">LDLLRMSSPNAEVVKRGRGHFHLLLFSRESCQVACGHHFDQEDAPRRQLQLRPSLPPALRPLLWPRRLCLPLVPL</sequence>
<reference evidence="1" key="1">
    <citation type="submission" date="2023-10" db="EMBL/GenBank/DDBJ databases">
        <title>Genome assembly of Pristionchus species.</title>
        <authorList>
            <person name="Yoshida K."/>
            <person name="Sommer R.J."/>
        </authorList>
    </citation>
    <scope>NUCLEOTIDE SEQUENCE</scope>
    <source>
        <strain evidence="1">RS0144</strain>
    </source>
</reference>